<name>A0A9N9RFU1_9NEOP</name>
<dbReference type="EMBL" id="OU893339">
    <property type="protein sequence ID" value="CAG9795859.1"/>
    <property type="molecule type" value="Genomic_DNA"/>
</dbReference>
<organism evidence="1 2">
    <name type="scientific">Diatraea saccharalis</name>
    <name type="common">sugarcane borer</name>
    <dbReference type="NCBI Taxonomy" id="40085"/>
    <lineage>
        <taxon>Eukaryota</taxon>
        <taxon>Metazoa</taxon>
        <taxon>Ecdysozoa</taxon>
        <taxon>Arthropoda</taxon>
        <taxon>Hexapoda</taxon>
        <taxon>Insecta</taxon>
        <taxon>Pterygota</taxon>
        <taxon>Neoptera</taxon>
        <taxon>Endopterygota</taxon>
        <taxon>Lepidoptera</taxon>
        <taxon>Glossata</taxon>
        <taxon>Ditrysia</taxon>
        <taxon>Pyraloidea</taxon>
        <taxon>Crambidae</taxon>
        <taxon>Crambinae</taxon>
        <taxon>Diatraea</taxon>
    </lineage>
</organism>
<sequence length="108" mass="12470">MRFNVGRENVSAELQLKNYYSVVCVKELQCSVYLKQLILNSTKLDFYRVLLRAEFPKMIVHVQKIMAMFASSLVCEQTFSTMKLGKNSIRNRLTDEHLFALSKVASSK</sequence>
<protein>
    <recommendedName>
        <fullName evidence="3">HAT C-terminal dimerisation domain-containing protein</fullName>
    </recommendedName>
</protein>
<evidence type="ECO:0000313" key="1">
    <source>
        <dbReference type="EMBL" id="CAG9795859.1"/>
    </source>
</evidence>
<accession>A0A9N9RFU1</accession>
<gene>
    <name evidence="1" type="ORF">DIATSA_LOCUS13094</name>
</gene>
<reference evidence="1" key="2">
    <citation type="submission" date="2022-10" db="EMBL/GenBank/DDBJ databases">
        <authorList>
            <consortium name="ENA_rothamsted_submissions"/>
            <consortium name="culmorum"/>
            <person name="King R."/>
        </authorList>
    </citation>
    <scope>NUCLEOTIDE SEQUENCE</scope>
</reference>
<dbReference type="PANTHER" id="PTHR45913:SF5">
    <property type="entry name" value="GENERAL TRANSCRIPTION FACTOR II-I REPEAT DOMAIN-CONTAINING PROTEIN 2A-LIKE PROTEIN"/>
    <property type="match status" value="1"/>
</dbReference>
<reference evidence="1" key="1">
    <citation type="submission" date="2021-12" db="EMBL/GenBank/DDBJ databases">
        <authorList>
            <person name="King R."/>
        </authorList>
    </citation>
    <scope>NUCLEOTIDE SEQUENCE</scope>
</reference>
<dbReference type="Proteomes" id="UP001153714">
    <property type="component" value="Chromosome 8"/>
</dbReference>
<evidence type="ECO:0000313" key="2">
    <source>
        <dbReference type="Proteomes" id="UP001153714"/>
    </source>
</evidence>
<keyword evidence="2" id="KW-1185">Reference proteome</keyword>
<proteinExistence type="predicted"/>
<dbReference type="OrthoDB" id="1101576at2759"/>
<evidence type="ECO:0008006" key="3">
    <source>
        <dbReference type="Google" id="ProtNLM"/>
    </source>
</evidence>
<dbReference type="AlphaFoldDB" id="A0A9N9RFU1"/>
<dbReference type="PANTHER" id="PTHR45913">
    <property type="entry name" value="EPM2A-INTERACTING PROTEIN 1"/>
    <property type="match status" value="1"/>
</dbReference>